<dbReference type="InterPro" id="IPR036188">
    <property type="entry name" value="FAD/NAD-bd_sf"/>
</dbReference>
<feature type="domain" description="FAD-dependent oxidoreductase 2 FAD-binding" evidence="5">
    <location>
        <begin position="27"/>
        <end position="563"/>
    </location>
</feature>
<keyword evidence="6" id="KW-0808">Transferase</keyword>
<evidence type="ECO:0000259" key="5">
    <source>
        <dbReference type="Pfam" id="PF00890"/>
    </source>
</evidence>
<reference evidence="6 7" key="1">
    <citation type="submission" date="2017-12" db="EMBL/GenBank/DDBJ databases">
        <title>Isolation and characterization of estrogens degradatiion strain Microbacterium hominis SJTG1.</title>
        <authorList>
            <person name="Xiong W."/>
            <person name="Yin C."/>
            <person name="Zheng D."/>
            <person name="Liang R."/>
        </authorList>
    </citation>
    <scope>NUCLEOTIDE SEQUENCE [LARGE SCALE GENOMIC DNA]</scope>
    <source>
        <strain evidence="6 7">SJTG1</strain>
    </source>
</reference>
<dbReference type="InterPro" id="IPR027477">
    <property type="entry name" value="Succ_DH/fumarate_Rdtase_cat_sf"/>
</dbReference>
<dbReference type="Gene3D" id="3.90.700.10">
    <property type="entry name" value="Succinate dehydrogenase/fumarate reductase flavoprotein, catalytic domain"/>
    <property type="match status" value="1"/>
</dbReference>
<dbReference type="PANTHER" id="PTHR43400">
    <property type="entry name" value="FUMARATE REDUCTASE"/>
    <property type="match status" value="1"/>
</dbReference>
<gene>
    <name evidence="6" type="ORF">CXR34_05735</name>
</gene>
<dbReference type="InterPro" id="IPR003953">
    <property type="entry name" value="FAD-dep_OxRdtase_2_FAD-bd"/>
</dbReference>
<keyword evidence="6" id="KW-0489">Methyltransferase</keyword>
<dbReference type="GO" id="GO:0008202">
    <property type="term" value="P:steroid metabolic process"/>
    <property type="evidence" value="ECO:0007669"/>
    <property type="project" value="UniProtKB-ARBA"/>
</dbReference>
<dbReference type="SUPFAM" id="SSF56425">
    <property type="entry name" value="Succinate dehydrogenase/fumarate reductase flavoprotein, catalytic domain"/>
    <property type="match status" value="1"/>
</dbReference>
<dbReference type="SUPFAM" id="SSF51905">
    <property type="entry name" value="FAD/NAD(P)-binding domain"/>
    <property type="match status" value="1"/>
</dbReference>
<dbReference type="Gene3D" id="3.50.50.60">
    <property type="entry name" value="FAD/NAD(P)-binding domain"/>
    <property type="match status" value="2"/>
</dbReference>
<dbReference type="RefSeq" id="WP_101305864.1">
    <property type="nucleotide sequence ID" value="NZ_CP025299.1"/>
</dbReference>
<dbReference type="GO" id="GO:0008168">
    <property type="term" value="F:methyltransferase activity"/>
    <property type="evidence" value="ECO:0007669"/>
    <property type="project" value="UniProtKB-KW"/>
</dbReference>
<name>A0A2K9DKW9_9MICO</name>
<dbReference type="InterPro" id="IPR050315">
    <property type="entry name" value="FAD-oxidoreductase_2"/>
</dbReference>
<sequence length="601" mass="64417">MTATTPRTPHAESAVAATARPGDTVVDLLVLGTGAAGLSAAVTAAASGLETLVLEKTEYLGGTTAYSAGTCWVPGHRHQRAQGLADERAEASRYLDAVVGDKAPREIREAYLDRGPEMIDWFHDLGVRFWHSRTVVDYHPEEDGAGVGRALEPETFDGRRLGYEDFRRVRPPVPEFALFGGTLMVRRAEVNRLLELFRWSPRAAATALSLGIRWFFDRLRYPRGTRLAMGNALVANLFHTLTARGGRVSFSSTAKELLIEDGRVVGAIVEADGRERRVLARRGVVLAGGGFAASHAWREAHLPAPTPQFTRAAEGATGDTLALGLAAGAALGPDHGDNGFWFPSSIGRRRDGSLVVFPHIWDRAKPGIVAVTASGRRFVDESVSYHRFVRAMYAAQARDEAIPAWLIIDAHALREYGLGMIRPHTPGRALRRYVSDGYIHRAGTIAELARRIGVDPDGLAETVRVNNRSAVTGVDEEFGKGTSPFGHQYGDARHRPNVNLGPIRRAPFYALPLVPTPLGTARGLRIDTEARVLDAHGRPIAGLYAAGNDADSPMASEYPGAGGQVGAGMTFGYIAARHAASAAPSSPAEGAVGIATTEARS</sequence>
<proteinExistence type="predicted"/>
<accession>A0A2K9DKW9</accession>
<protein>
    <submittedName>
        <fullName evidence="6">23S rRNA methyltransferase</fullName>
    </submittedName>
</protein>
<comment type="cofactor">
    <cofactor evidence="1">
        <name>FAD</name>
        <dbReference type="ChEBI" id="CHEBI:57692"/>
    </cofactor>
</comment>
<keyword evidence="3" id="KW-0274">FAD</keyword>
<organism evidence="6 7">
    <name type="scientific">Microbacterium hominis</name>
    <dbReference type="NCBI Taxonomy" id="162426"/>
    <lineage>
        <taxon>Bacteria</taxon>
        <taxon>Bacillati</taxon>
        <taxon>Actinomycetota</taxon>
        <taxon>Actinomycetes</taxon>
        <taxon>Micrococcales</taxon>
        <taxon>Microbacteriaceae</taxon>
        <taxon>Microbacterium</taxon>
    </lineage>
</organism>
<keyword evidence="4" id="KW-0560">Oxidoreductase</keyword>
<evidence type="ECO:0000256" key="2">
    <source>
        <dbReference type="ARBA" id="ARBA00022630"/>
    </source>
</evidence>
<keyword evidence="2" id="KW-0285">Flavoprotein</keyword>
<dbReference type="GO" id="GO:0033765">
    <property type="term" value="F:steroid dehydrogenase activity, acting on the CH-CH group of donors"/>
    <property type="evidence" value="ECO:0007669"/>
    <property type="project" value="UniProtKB-ARBA"/>
</dbReference>
<dbReference type="AlphaFoldDB" id="A0A2K9DKW9"/>
<evidence type="ECO:0000256" key="4">
    <source>
        <dbReference type="ARBA" id="ARBA00023002"/>
    </source>
</evidence>
<dbReference type="KEGG" id="mhos:CXR34_05735"/>
<dbReference type="Pfam" id="PF00890">
    <property type="entry name" value="FAD_binding_2"/>
    <property type="match status" value="1"/>
</dbReference>
<dbReference type="EMBL" id="CP025299">
    <property type="protein sequence ID" value="AUG29018.1"/>
    <property type="molecule type" value="Genomic_DNA"/>
</dbReference>
<evidence type="ECO:0000313" key="7">
    <source>
        <dbReference type="Proteomes" id="UP000233276"/>
    </source>
</evidence>
<evidence type="ECO:0000256" key="3">
    <source>
        <dbReference type="ARBA" id="ARBA00022827"/>
    </source>
</evidence>
<evidence type="ECO:0000313" key="6">
    <source>
        <dbReference type="EMBL" id="AUG29018.1"/>
    </source>
</evidence>
<evidence type="ECO:0000256" key="1">
    <source>
        <dbReference type="ARBA" id="ARBA00001974"/>
    </source>
</evidence>
<dbReference type="GO" id="GO:0032259">
    <property type="term" value="P:methylation"/>
    <property type="evidence" value="ECO:0007669"/>
    <property type="project" value="UniProtKB-KW"/>
</dbReference>
<dbReference type="PANTHER" id="PTHR43400:SF10">
    <property type="entry name" value="3-OXOSTEROID 1-DEHYDROGENASE"/>
    <property type="match status" value="1"/>
</dbReference>
<dbReference type="PRINTS" id="PR00411">
    <property type="entry name" value="PNDRDTASEI"/>
</dbReference>
<dbReference type="Proteomes" id="UP000233276">
    <property type="component" value="Chromosome"/>
</dbReference>